<dbReference type="CDD" id="cd16143">
    <property type="entry name" value="ARS_like"/>
    <property type="match status" value="1"/>
</dbReference>
<dbReference type="GO" id="GO:0004065">
    <property type="term" value="F:arylsulfatase activity"/>
    <property type="evidence" value="ECO:0007669"/>
    <property type="project" value="TreeGrafter"/>
</dbReference>
<evidence type="ECO:0000256" key="3">
    <source>
        <dbReference type="ARBA" id="ARBA00022801"/>
    </source>
</evidence>
<dbReference type="Gene3D" id="3.30.1120.10">
    <property type="match status" value="1"/>
</dbReference>
<protein>
    <submittedName>
        <fullName evidence="6">Arylsulfatase</fullName>
    </submittedName>
</protein>
<dbReference type="GO" id="GO:0046872">
    <property type="term" value="F:metal ion binding"/>
    <property type="evidence" value="ECO:0007669"/>
    <property type="project" value="UniProtKB-KW"/>
</dbReference>
<organism evidence="6 7">
    <name type="scientific">Chitinophaga cymbidii</name>
    <dbReference type="NCBI Taxonomy" id="1096750"/>
    <lineage>
        <taxon>Bacteria</taxon>
        <taxon>Pseudomonadati</taxon>
        <taxon>Bacteroidota</taxon>
        <taxon>Chitinophagia</taxon>
        <taxon>Chitinophagales</taxon>
        <taxon>Chitinophagaceae</taxon>
        <taxon>Chitinophaga</taxon>
    </lineage>
</organism>
<dbReference type="PROSITE" id="PS00149">
    <property type="entry name" value="SULFATASE_2"/>
    <property type="match status" value="1"/>
</dbReference>
<comment type="caution">
    <text evidence="6">The sequence shown here is derived from an EMBL/GenBank/DDBJ whole genome shotgun (WGS) entry which is preliminary data.</text>
</comment>
<dbReference type="Pfam" id="PF00884">
    <property type="entry name" value="Sulfatase"/>
    <property type="match status" value="1"/>
</dbReference>
<dbReference type="SUPFAM" id="SSF53649">
    <property type="entry name" value="Alkaline phosphatase-like"/>
    <property type="match status" value="1"/>
</dbReference>
<name>A0A512RPF6_9BACT</name>
<reference evidence="6 7" key="1">
    <citation type="submission" date="2019-07" db="EMBL/GenBank/DDBJ databases">
        <title>Whole genome shotgun sequence of Chitinophaga cymbidii NBRC 109752.</title>
        <authorList>
            <person name="Hosoyama A."/>
            <person name="Uohara A."/>
            <person name="Ohji S."/>
            <person name="Ichikawa N."/>
        </authorList>
    </citation>
    <scope>NUCLEOTIDE SEQUENCE [LARGE SCALE GENOMIC DNA]</scope>
    <source>
        <strain evidence="6 7">NBRC 109752</strain>
    </source>
</reference>
<keyword evidence="4" id="KW-0106">Calcium</keyword>
<keyword evidence="7" id="KW-1185">Reference proteome</keyword>
<dbReference type="EMBL" id="BKAU01000005">
    <property type="protein sequence ID" value="GEP97579.1"/>
    <property type="molecule type" value="Genomic_DNA"/>
</dbReference>
<evidence type="ECO:0000313" key="6">
    <source>
        <dbReference type="EMBL" id="GEP97579.1"/>
    </source>
</evidence>
<dbReference type="PANTHER" id="PTHR42693">
    <property type="entry name" value="ARYLSULFATASE FAMILY MEMBER"/>
    <property type="match status" value="1"/>
</dbReference>
<dbReference type="InterPro" id="IPR017850">
    <property type="entry name" value="Alkaline_phosphatase_core_sf"/>
</dbReference>
<proteinExistence type="inferred from homology"/>
<keyword evidence="3" id="KW-0378">Hydrolase</keyword>
<dbReference type="PANTHER" id="PTHR42693:SF53">
    <property type="entry name" value="ENDO-4-O-SULFATASE"/>
    <property type="match status" value="1"/>
</dbReference>
<evidence type="ECO:0000256" key="1">
    <source>
        <dbReference type="ARBA" id="ARBA00008779"/>
    </source>
</evidence>
<evidence type="ECO:0000259" key="5">
    <source>
        <dbReference type="Pfam" id="PF00884"/>
    </source>
</evidence>
<gene>
    <name evidence="6" type="ORF">CCY01nite_38390</name>
</gene>
<dbReference type="InterPro" id="IPR000917">
    <property type="entry name" value="Sulfatase_N"/>
</dbReference>
<dbReference type="RefSeq" id="WP_186831153.1">
    <property type="nucleotide sequence ID" value="NZ_BKAU01000005.1"/>
</dbReference>
<dbReference type="PROSITE" id="PS00523">
    <property type="entry name" value="SULFATASE_1"/>
    <property type="match status" value="1"/>
</dbReference>
<dbReference type="PROSITE" id="PS51257">
    <property type="entry name" value="PROKAR_LIPOPROTEIN"/>
    <property type="match status" value="1"/>
</dbReference>
<evidence type="ECO:0000313" key="7">
    <source>
        <dbReference type="Proteomes" id="UP000321436"/>
    </source>
</evidence>
<accession>A0A512RPF6</accession>
<dbReference type="Proteomes" id="UP000321436">
    <property type="component" value="Unassembled WGS sequence"/>
</dbReference>
<feature type="domain" description="Sulfatase N-terminal" evidence="5">
    <location>
        <begin position="32"/>
        <end position="394"/>
    </location>
</feature>
<dbReference type="InterPro" id="IPR050738">
    <property type="entry name" value="Sulfatase"/>
</dbReference>
<evidence type="ECO:0000256" key="2">
    <source>
        <dbReference type="ARBA" id="ARBA00022723"/>
    </source>
</evidence>
<keyword evidence="2" id="KW-0479">Metal-binding</keyword>
<comment type="similarity">
    <text evidence="1">Belongs to the sulfatase family.</text>
</comment>
<dbReference type="AlphaFoldDB" id="A0A512RPF6"/>
<dbReference type="Gene3D" id="3.40.720.10">
    <property type="entry name" value="Alkaline Phosphatase, subunit A"/>
    <property type="match status" value="1"/>
</dbReference>
<dbReference type="InterPro" id="IPR024607">
    <property type="entry name" value="Sulfatase_CS"/>
</dbReference>
<evidence type="ECO:0000256" key="4">
    <source>
        <dbReference type="ARBA" id="ARBA00022837"/>
    </source>
</evidence>
<sequence>MKNPIPEILTASALCMGLLTACHQPKPAPAHPNIVYILADDLGYGDVSSYNPASAIRTPHIDKLAAEGIRFMDAHSSSSVCTPSRYGILTGVYCWRSRLKQGVLRGYGGSLIERGQLTAASLLQQRGYTTAAIGKWHLGLNWAIKKGHEQTLLLPEPDPEDIDFSRPVDDGPNTHGFDYSYILPASLDMPPYCYLRNDSLTAIPDLHTEGNAVRGKDAPDYATGAFWRAGRMAPGFDFSQVLPHLTQQAVTYIEQQKNTGKPFFLYFAMPAPHTPWLAAPEYQGASRAGGYGDYVAMTDAMVGKVLAAIEQSGLGDNTIVIFSSDNGPYWRPSMTELYGHRSAGIYRGMKADIWDGGHRVPLIMRWPEQIQAGSTSHITTSLTNLVATCSELTGGPARVPAAVDSYSILPAMLGRPDSATIPQIIVHASSQGMFGIRNGDWKWVEGLGSGGFSTPVTEKPQPGGPQGQLYNMRTDPSEMQNHCLQMPGRAKALRHSLDSIKQLTIQH</sequence>